<reference evidence="1" key="1">
    <citation type="submission" date="2015-07" db="EMBL/GenBank/DDBJ databases">
        <title>Adaptation to a free-living lifestyle via gene acquisitions in the diplomonad Trepomonas sp. PC1.</title>
        <authorList>
            <person name="Xu F."/>
            <person name="Jerlstrom-Hultqvist J."/>
            <person name="Kolisko M."/>
            <person name="Simpson A.G.B."/>
            <person name="Roger A.J."/>
            <person name="Svard S.G."/>
            <person name="Andersson J.O."/>
        </authorList>
    </citation>
    <scope>NUCLEOTIDE SEQUENCE</scope>
    <source>
        <strain evidence="1">PC1</strain>
    </source>
</reference>
<accession>A0A146K939</accession>
<dbReference type="EMBL" id="GDID01004530">
    <property type="protein sequence ID" value="JAP92076.1"/>
    <property type="molecule type" value="Transcribed_RNA"/>
</dbReference>
<feature type="non-terminal residue" evidence="1">
    <location>
        <position position="73"/>
    </location>
</feature>
<name>A0A146K939_9EUKA</name>
<sequence length="73" mass="8546">HSIQSTNKIIAKIALKEKICDFETYIIMLDQLKQTFNYFNAETTVMAQVKSHNKRRSEVCKSIYKTPYPGEIF</sequence>
<protein>
    <submittedName>
        <fullName evidence="1">Midasin</fullName>
    </submittedName>
</protein>
<gene>
    <name evidence="1" type="ORF">TPC1_16096</name>
</gene>
<evidence type="ECO:0000313" key="1">
    <source>
        <dbReference type="EMBL" id="JAP92076.1"/>
    </source>
</evidence>
<dbReference type="AlphaFoldDB" id="A0A146K939"/>
<feature type="non-terminal residue" evidence="1">
    <location>
        <position position="1"/>
    </location>
</feature>
<proteinExistence type="predicted"/>
<organism evidence="1">
    <name type="scientific">Trepomonas sp. PC1</name>
    <dbReference type="NCBI Taxonomy" id="1076344"/>
    <lineage>
        <taxon>Eukaryota</taxon>
        <taxon>Metamonada</taxon>
        <taxon>Diplomonadida</taxon>
        <taxon>Hexamitidae</taxon>
        <taxon>Hexamitinae</taxon>
        <taxon>Trepomonas</taxon>
    </lineage>
</organism>